<evidence type="ECO:0000313" key="8">
    <source>
        <dbReference type="EMBL" id="QLI05985.1"/>
    </source>
</evidence>
<keyword evidence="5 6" id="KW-0472">Membrane</keyword>
<evidence type="ECO:0000256" key="2">
    <source>
        <dbReference type="ARBA" id="ARBA00022475"/>
    </source>
</evidence>
<dbReference type="PANTHER" id="PTHR36115">
    <property type="entry name" value="PROLINE-RICH ANTIGEN HOMOLOG-RELATED"/>
    <property type="match status" value="1"/>
</dbReference>
<proteinExistence type="predicted"/>
<evidence type="ECO:0000256" key="5">
    <source>
        <dbReference type="ARBA" id="ARBA00023136"/>
    </source>
</evidence>
<keyword evidence="3 6" id="KW-0812">Transmembrane</keyword>
<sequence>METIAEKLQREGIELASIQKRALAFLIDDILLNGLLFIIYLPSLMQLFNDPQALSAALSSLILEIIALNLLYHTFFIWRFGATAGKMACKIICLDTTMLSTPSFLNAFLRACMRLLSAWCFYLGFVWAFGNNERQTWQDKIARTIVCEVK</sequence>
<dbReference type="Pfam" id="PF06271">
    <property type="entry name" value="RDD"/>
    <property type="match status" value="1"/>
</dbReference>
<dbReference type="EMBL" id="CP049075">
    <property type="protein sequence ID" value="QLI05985.1"/>
    <property type="molecule type" value="Genomic_DNA"/>
</dbReference>
<evidence type="ECO:0000256" key="6">
    <source>
        <dbReference type="SAM" id="Phobius"/>
    </source>
</evidence>
<gene>
    <name evidence="8" type="ORF">CINF_1508</name>
</gene>
<evidence type="ECO:0000256" key="3">
    <source>
        <dbReference type="ARBA" id="ARBA00022692"/>
    </source>
</evidence>
<organism evidence="8 9">
    <name type="scientific">Candidatus Campylobacter infans</name>
    <dbReference type="NCBI Taxonomy" id="2561898"/>
    <lineage>
        <taxon>Bacteria</taxon>
        <taxon>Pseudomonadati</taxon>
        <taxon>Campylobacterota</taxon>
        <taxon>Epsilonproteobacteria</taxon>
        <taxon>Campylobacterales</taxon>
        <taxon>Campylobacteraceae</taxon>
        <taxon>Campylobacter</taxon>
    </lineage>
</organism>
<feature type="transmembrane region" description="Helical" evidence="6">
    <location>
        <begin position="21"/>
        <end position="41"/>
    </location>
</feature>
<dbReference type="KEGG" id="cinf:CINF_1508"/>
<accession>A0A7H9CL11</accession>
<feature type="transmembrane region" description="Helical" evidence="6">
    <location>
        <begin position="53"/>
        <end position="78"/>
    </location>
</feature>
<dbReference type="Proteomes" id="UP000509414">
    <property type="component" value="Chromosome"/>
</dbReference>
<keyword evidence="9" id="KW-1185">Reference proteome</keyword>
<reference evidence="8 9" key="1">
    <citation type="submission" date="2020-02" db="EMBL/GenBank/DDBJ databases">
        <title>Complete genome sequence of the novel Campylobacter species Candidatus Campylobacter infans.</title>
        <authorList>
            <person name="Duim B."/>
            <person name="Zomer A."/>
            <person name="van der Graaf L."/>
            <person name="Wagenaar J."/>
        </authorList>
    </citation>
    <scope>NUCLEOTIDE SEQUENCE [LARGE SCALE GENOMIC DNA]</scope>
    <source>
        <strain evidence="8 9">19S00001</strain>
    </source>
</reference>
<keyword evidence="2" id="KW-1003">Cell membrane</keyword>
<dbReference type="InterPro" id="IPR051791">
    <property type="entry name" value="Pra-immunoreactive"/>
</dbReference>
<comment type="subcellular location">
    <subcellularLocation>
        <location evidence="1">Cell membrane</location>
        <topology evidence="1">Multi-pass membrane protein</topology>
    </subcellularLocation>
</comment>
<feature type="transmembrane region" description="Helical" evidence="6">
    <location>
        <begin position="107"/>
        <end position="129"/>
    </location>
</feature>
<evidence type="ECO:0000313" key="9">
    <source>
        <dbReference type="Proteomes" id="UP000509414"/>
    </source>
</evidence>
<protein>
    <submittedName>
        <fullName evidence="8">RDD family protein</fullName>
    </submittedName>
</protein>
<evidence type="ECO:0000259" key="7">
    <source>
        <dbReference type="Pfam" id="PF06271"/>
    </source>
</evidence>
<dbReference type="GO" id="GO:0005886">
    <property type="term" value="C:plasma membrane"/>
    <property type="evidence" value="ECO:0007669"/>
    <property type="project" value="UniProtKB-SubCell"/>
</dbReference>
<keyword evidence="4 6" id="KW-1133">Transmembrane helix</keyword>
<dbReference type="RefSeq" id="WP_179975099.1">
    <property type="nucleotide sequence ID" value="NZ_CP049075.1"/>
</dbReference>
<name>A0A7H9CL11_9BACT</name>
<feature type="domain" description="RDD" evidence="7">
    <location>
        <begin position="16"/>
        <end position="142"/>
    </location>
</feature>
<dbReference type="AlphaFoldDB" id="A0A7H9CL11"/>
<dbReference type="InterPro" id="IPR010432">
    <property type="entry name" value="RDD"/>
</dbReference>
<evidence type="ECO:0000256" key="1">
    <source>
        <dbReference type="ARBA" id="ARBA00004651"/>
    </source>
</evidence>
<evidence type="ECO:0000256" key="4">
    <source>
        <dbReference type="ARBA" id="ARBA00022989"/>
    </source>
</evidence>